<proteinExistence type="predicted"/>
<gene>
    <name evidence="1" type="ORF">LIET2_gp011</name>
</gene>
<dbReference type="Proteomes" id="UP000289486">
    <property type="component" value="Segment"/>
</dbReference>
<sequence>MLSFIPEEMPDTRSMTFEVDIERSGMTDALKAIKKKEEELIRKALHIFTGTDDETAWAGRIELIIDGVNNEQRYMCGDRPVLILKPLVITERGHGMSGRTVINMAIPYAAFTFAGDRVQL</sequence>
<organism evidence="1 2">
    <name type="scientific">Pantoea phage vB_PagM_LIET2</name>
    <dbReference type="NCBI Taxonomy" id="2508071"/>
    <lineage>
        <taxon>Viruses</taxon>
        <taxon>Duplodnaviria</taxon>
        <taxon>Heunggongvirae</taxon>
        <taxon>Uroviricota</taxon>
        <taxon>Caudoviricetes</taxon>
        <taxon>Lietduovirus</taxon>
        <taxon>Lietduovirus LIET2</taxon>
    </lineage>
</organism>
<keyword evidence="2" id="KW-1185">Reference proteome</keyword>
<dbReference type="EMBL" id="MK388689">
    <property type="protein sequence ID" value="QAX92263.1"/>
    <property type="molecule type" value="Genomic_DNA"/>
</dbReference>
<accession>A0A411AVZ3</accession>
<name>A0A411AVZ3_9CAUD</name>
<reference evidence="1 2" key="1">
    <citation type="submission" date="2019-01" db="EMBL/GenBank/DDBJ databases">
        <title>Complete genome sequence of Pantoea phage vB_PagM_LIET2.</title>
        <authorList>
            <person name="Truncaite L."/>
            <person name="Simoliuniene M."/>
            <person name="Kazlauskas D."/>
            <person name="Meskys R."/>
            <person name="Simoliunas E."/>
        </authorList>
    </citation>
    <scope>NUCLEOTIDE SEQUENCE [LARGE SCALE GENOMIC DNA]</scope>
</reference>
<evidence type="ECO:0000313" key="2">
    <source>
        <dbReference type="Proteomes" id="UP000289486"/>
    </source>
</evidence>
<protein>
    <submittedName>
        <fullName evidence="1">Uncharacterized protein</fullName>
    </submittedName>
</protein>
<evidence type="ECO:0000313" key="1">
    <source>
        <dbReference type="EMBL" id="QAX92263.1"/>
    </source>
</evidence>